<dbReference type="Gene3D" id="1.10.287.110">
    <property type="entry name" value="DnaJ domain"/>
    <property type="match status" value="1"/>
</dbReference>
<evidence type="ECO:0000256" key="1">
    <source>
        <dbReference type="SAM" id="MobiDB-lite"/>
    </source>
</evidence>
<dbReference type="InterPro" id="IPR013103">
    <property type="entry name" value="RVT_2"/>
</dbReference>
<protein>
    <submittedName>
        <fullName evidence="4">GIP protein</fullName>
    </submittedName>
</protein>
<feature type="compositionally biased region" description="Basic residues" evidence="1">
    <location>
        <begin position="2782"/>
        <end position="2815"/>
    </location>
</feature>
<dbReference type="Pfam" id="PF07727">
    <property type="entry name" value="RVT_2"/>
    <property type="match status" value="1"/>
</dbReference>
<organism evidence="4 5">
    <name type="scientific">Symbiodinium natans</name>
    <dbReference type="NCBI Taxonomy" id="878477"/>
    <lineage>
        <taxon>Eukaryota</taxon>
        <taxon>Sar</taxon>
        <taxon>Alveolata</taxon>
        <taxon>Dinophyceae</taxon>
        <taxon>Suessiales</taxon>
        <taxon>Symbiodiniaceae</taxon>
        <taxon>Symbiodinium</taxon>
    </lineage>
</organism>
<feature type="compositionally biased region" description="Low complexity" evidence="1">
    <location>
        <begin position="745"/>
        <end position="757"/>
    </location>
</feature>
<feature type="compositionally biased region" description="Basic and acidic residues" evidence="1">
    <location>
        <begin position="1430"/>
        <end position="1439"/>
    </location>
</feature>
<reference evidence="4" key="1">
    <citation type="submission" date="2021-02" db="EMBL/GenBank/DDBJ databases">
        <authorList>
            <person name="Dougan E. K."/>
            <person name="Rhodes N."/>
            <person name="Thang M."/>
            <person name="Chan C."/>
        </authorList>
    </citation>
    <scope>NUCLEOTIDE SEQUENCE</scope>
</reference>
<feature type="region of interest" description="Disordered" evidence="1">
    <location>
        <begin position="1203"/>
        <end position="1313"/>
    </location>
</feature>
<feature type="domain" description="Reverse transcriptase Ty1/copia-type" evidence="2">
    <location>
        <begin position="2191"/>
        <end position="2395"/>
    </location>
</feature>
<dbReference type="EMBL" id="CAJNDS010000791">
    <property type="protein sequence ID" value="CAE7234273.1"/>
    <property type="molecule type" value="Genomic_DNA"/>
</dbReference>
<dbReference type="GO" id="GO:0003729">
    <property type="term" value="F:mRNA binding"/>
    <property type="evidence" value="ECO:0007669"/>
    <property type="project" value="TreeGrafter"/>
</dbReference>
<dbReference type="PANTHER" id="PTHR34755:SF4">
    <property type="entry name" value="F-BOX DOMAIN-CONTAINING PROTEIN"/>
    <property type="match status" value="1"/>
</dbReference>
<feature type="compositionally biased region" description="Acidic residues" evidence="1">
    <location>
        <begin position="2050"/>
        <end position="2061"/>
    </location>
</feature>
<feature type="compositionally biased region" description="Basic and acidic residues" evidence="1">
    <location>
        <begin position="2039"/>
        <end position="2049"/>
    </location>
</feature>
<dbReference type="Proteomes" id="UP000604046">
    <property type="component" value="Unassembled WGS sequence"/>
</dbReference>
<evidence type="ECO:0000259" key="3">
    <source>
        <dbReference type="Pfam" id="PF22740"/>
    </source>
</evidence>
<dbReference type="InterPro" id="IPR052109">
    <property type="entry name" value="SRRM_Domain-Containing"/>
</dbReference>
<feature type="region of interest" description="Disordered" evidence="1">
    <location>
        <begin position="1996"/>
        <end position="2061"/>
    </location>
</feature>
<name>A0A812KQG6_9DINO</name>
<proteinExistence type="predicted"/>
<sequence>MATGGGLRFNPRSNQEPELTKQGFLVYSGSVSDYYEWEFRAMAKYHATKADERFTLGAKLLESLRGDAYIVAQDLGHDVLKSADAITQIIDAVRKVIFPLQAQEAKELYRVGASVGGVMSRQAGESMTSYIGRRKRWYRKLKELDKTIEISDTILGDLLLDNSGLDRKERLMVLTAVGETSSFDAIEKALITQHGKLHVLESRSSGKGASNYNRPRGMAYKGTKSSGKGKANAQNHHGAAYLAEPEDLFDSYDAGESFWDPEAEEEELVPDDQDSSAFMADSLGEATAEKIELDVVEAFLSTPDFSLDDDEPKPSGLSIEDRKAKLKEIKARSVCRTCGKKGHWAGDRDCKGKPSSGGSSTQGTKDRTAHFSAILTKDASVQTSFCCSSSESEGLEVLHKPQMFLALDDDHEHPEGYPGFFNPGDFAEEEEELEEADGSFELLEAPPEGSDTVFGFGVHRGSTFGDVVLRHPDYFTWGIKEKNPSRTLEEFLVWCNMYYVFPRGKAERREYPLSGYEARDLESVKAWMLSQGIGGKVNKSKLANLKPDPRGPCQGGCPAHAISKAGSNDKVIKTTCMICGHRWSEPRPQAQPTRDATTCPHSRTDNRGSTKAVHKVWCLDCCTFVEEMPQALHKQQVELGRAAQQAPLKAQDLTRRTLQDTPLTQMEAGEVIKHFVKNMNRYLTRVESTSSQELLSMLSDSVDFVVASQATQRVLGTASSSSGFVRRDLQAQALNPVGRSPPGTPAHASAAAAVLAPRTPPRTPQRPTAPQLPERGNPPGYPPHAFMAVETPEPVLEQLEEVDPLRDDHVYAMLDEGCNSTCHGEKWRIDAEKKLEKLGFRAKAAPLTVGTYRGIGGAEATQRLVFPIALAMEPSQLSWNGSVASNEIGGQDFPLLLSLQVQQKLGLRKDVRAGLVQLADYPGQSLRLFKNSRTGLLMIRIDQFEKDLAEGHQEFRLEEYPNLPKVGHQSPSRTVMALRSASPVQRAYMIADTKPNIVLMSAGVWTLDVGAESSKVSKELTDAVDRIHANRFSVALPKNLELVKRSLRKNYPIITEEVKSDDHLVILDVRDIPDPKNYRDHIGTYPENLHHTVYSKTFLSLWEEIAKQIDRIIRRSKDGDKIIILFLCTGGKHRSVALRHLVQVVLENVYGICAGYLDVSRTVNWHKTCQGCTRCRHVESDDKEILEEMEAYVVKQWKGFFDPSRTPVKGRSRTPAGTWVRKDGRGDASTPSSSASKQGDQQLTPGTGATPKAMPKDGGTPERKGKASTSTDVKDTEKDKKKAHAANASAKKGARKAEAGDSLTSSDDDLLGTSGVPEHYHDFSDLIEEDHRDLERIAYIFIHRIVQVFQPDALTKPDTLIRKYSDSLVLAMGAVARKYLDEKQARQILEAVLRLRRLDIEGFNAEYLEKSLRAATEMVDELDEATPDFGTRDVRDSMRGRSLGSAAAGSRDNPRSRSARGYGRSATPVRKKWHWDDRRDVRNTPRKSREEEAREYQERRDARESRESQQRRVRNDQDHERARSDLLGMGIDPNLPSEITSAYLDQMWQGDPRTSKKPVLMLWVQDPKEKNGPVRVTLKTGTYNTATKVAPELKNWYKNTFVQREEGGDWSWAERWEWPTHVQEFSEKTYRVYDGSQFCSAYYSTPSIYPGAPVMGTKERETFEKGSRQMSKRDSLLWKELRGSFTTPEEPRKVFLLGQWFGPFEEAEMKAADPGPDLAGYETASWRHKVSQQIQSFQPDLLLVLFPGDCTKQLSETASEWLQDLLSQSEMCVCVLDEVGSVRWKDLEGLERDDSKSFELYYARGKPVLKVQNTSEDVKGTEVSLKEPTEECADSTTCKVKNRQPRGIGHLLDEDELGQLGVLSGAMDPSTAFGRSIEYRHTARRAYVQADTSRRARAAVLRKSGPLPGKYSAGDLVCYRIERDSSGVPSWSGVSRIIGFDGKTVWVTHRGVPVATSLGKLRPCTSAEVLAYQILSKGNLQYEHLESEREQQRFVDARAHDSDADDEEDSDSARPSSAIRSNPLEGLRTVRRRVGFTPEESRAEPRVEPTIEEPEVEDAQQMDEPTVEAVAENDPQLDAADIPVPEEEDTADALLAQFKIPTYGSKECNKYRAFVADRIDSESARKWLKKRSSYSNKKKAAQNKVFTYEKCSPELQKGIDGSRKVEWDKWKEFNAALDLDEEQYQKLKDEGHEEVPLKWVDTDKNDALRGTQPDIEVRHKSRLVTRGDLESGDIRSDSPTADIEAQNLIFSFAASRKVRIGSADITNAYFQGEELDRVLILKQPKGGLPGEPPERRFLARVPVYGTHDGGRKFWKRLKTSAQKRGFLENAIFKALYVLRNNEGRIIALLCTHVDDLLWAAEPEAEPVIEELLKEFSCGKVERKTFRYCGKEVSQADDYTITVTCKETTLKVRRQCRPDLAYRRVSRMQSASAGGIVADLREANKAVDYALVMKVKGEDSVEPYRSQGVEEGDRLRAAVADLFGKLDRKKWDDRPEEPTDEVRWIDTDVMVADPLTKVMESTKLVECLFTNCLKVEQPIESVIKKRAKQLQRRKTADPADGLEVMDYFDSTDSPQGPLFGAKAQTGKRPVFTSAAPAGNFCAVFVSVWQSRTANIAGTVVQFVLQRGLHGKPQATCLRPLDGQIAPMAYNRGYTPEPGQAAYSSMASVASMQPGAGAAGAAAPMSSWSGKGCGAAKGIFSPAPLPFTPPTPQVPGMGMGGMGIGGMGWAPMLRPPVAAPAKRLSPHAGSRAIAGRPPQAAEANQAESSSSASAEQESSSSSSAKRKRKKKDKKKKKGRKSRSRSRKRSRSSSKKRLSVSSSSPGEDKSKEAPSSEVQQDIENAKREVLQQLENLKKVEPKEQRMKEWRSLLRSWHPDKNPDKAEVATAVFQFLQKGKLLLGL</sequence>
<comment type="caution">
    <text evidence="4">The sequence shown here is derived from an EMBL/GenBank/DDBJ whole genome shotgun (WGS) entry which is preliminary data.</text>
</comment>
<evidence type="ECO:0000313" key="4">
    <source>
        <dbReference type="EMBL" id="CAE7234273.1"/>
    </source>
</evidence>
<evidence type="ECO:0000313" key="5">
    <source>
        <dbReference type="Proteomes" id="UP000604046"/>
    </source>
</evidence>
<dbReference type="InterPro" id="IPR036869">
    <property type="entry name" value="J_dom_sf"/>
</dbReference>
<feature type="compositionally biased region" description="Basic and acidic residues" evidence="1">
    <location>
        <begin position="1483"/>
        <end position="1524"/>
    </location>
</feature>
<dbReference type="Pfam" id="PF22740">
    <property type="entry name" value="PapZ_C"/>
    <property type="match status" value="1"/>
</dbReference>
<keyword evidence="5" id="KW-1185">Reference proteome</keyword>
<feature type="region of interest" description="Disordered" evidence="1">
    <location>
        <begin position="734"/>
        <end position="786"/>
    </location>
</feature>
<feature type="compositionally biased region" description="Low complexity" evidence="1">
    <location>
        <begin position="1300"/>
        <end position="1313"/>
    </location>
</feature>
<feature type="region of interest" description="Disordered" evidence="1">
    <location>
        <begin position="2738"/>
        <end position="2843"/>
    </location>
</feature>
<dbReference type="PANTHER" id="PTHR34755">
    <property type="entry name" value="SERINE/ARGININE REPETITIVE MATRIX PROTEIN 3-RELATED"/>
    <property type="match status" value="1"/>
</dbReference>
<feature type="compositionally biased region" description="Low complexity" evidence="1">
    <location>
        <begin position="2765"/>
        <end position="2781"/>
    </location>
</feature>
<accession>A0A812KQG6</accession>
<dbReference type="InterPro" id="IPR053931">
    <property type="entry name" value="RapZ_C"/>
</dbReference>
<feature type="region of interest" description="Disordered" evidence="1">
    <location>
        <begin position="1424"/>
        <end position="1469"/>
    </location>
</feature>
<feature type="region of interest" description="Disordered" evidence="1">
    <location>
        <begin position="1483"/>
        <end position="1532"/>
    </location>
</feature>
<feature type="region of interest" description="Disordered" evidence="1">
    <location>
        <begin position="340"/>
        <end position="365"/>
    </location>
</feature>
<feature type="domain" description="RapZ C-terminal" evidence="3">
    <location>
        <begin position="1063"/>
        <end position="1144"/>
    </location>
</feature>
<gene>
    <name evidence="4" type="primary">GIP</name>
    <name evidence="4" type="ORF">SNAT2548_LOCUS9866</name>
</gene>
<feature type="compositionally biased region" description="Polar residues" evidence="1">
    <location>
        <begin position="590"/>
        <end position="601"/>
    </location>
</feature>
<evidence type="ECO:0000259" key="2">
    <source>
        <dbReference type="Pfam" id="PF07727"/>
    </source>
</evidence>
<feature type="compositionally biased region" description="Polar residues" evidence="1">
    <location>
        <begin position="1229"/>
        <end position="1247"/>
    </location>
</feature>
<feature type="region of interest" description="Disordered" evidence="1">
    <location>
        <begin position="587"/>
        <end position="606"/>
    </location>
</feature>